<reference evidence="4 5" key="1">
    <citation type="submission" date="2022-06" db="EMBL/GenBank/DDBJ databases">
        <title>Ideonella sp. NS12-5 Genome sequencing and assembly.</title>
        <authorList>
            <person name="Jung Y."/>
        </authorList>
    </citation>
    <scope>NUCLEOTIDE SEQUENCE [LARGE SCALE GENOMIC DNA]</scope>
    <source>
        <strain evidence="4 5">NS12-5</strain>
    </source>
</reference>
<dbReference type="InterPro" id="IPR037185">
    <property type="entry name" value="EmrE-like"/>
</dbReference>
<dbReference type="Pfam" id="PF00892">
    <property type="entry name" value="EamA"/>
    <property type="match status" value="1"/>
</dbReference>
<evidence type="ECO:0000256" key="1">
    <source>
        <dbReference type="SAM" id="MobiDB-lite"/>
    </source>
</evidence>
<organism evidence="4 5">
    <name type="scientific">Ideonella oryzae</name>
    <dbReference type="NCBI Taxonomy" id="2937441"/>
    <lineage>
        <taxon>Bacteria</taxon>
        <taxon>Pseudomonadati</taxon>
        <taxon>Pseudomonadota</taxon>
        <taxon>Betaproteobacteria</taxon>
        <taxon>Burkholderiales</taxon>
        <taxon>Sphaerotilaceae</taxon>
        <taxon>Ideonella</taxon>
    </lineage>
</organism>
<dbReference type="SUPFAM" id="SSF103481">
    <property type="entry name" value="Multidrug resistance efflux transporter EmrE"/>
    <property type="match status" value="1"/>
</dbReference>
<feature type="non-terminal residue" evidence="4">
    <location>
        <position position="1"/>
    </location>
</feature>
<keyword evidence="2" id="KW-0472">Membrane</keyword>
<gene>
    <name evidence="4" type="ORF">M0L44_21515</name>
</gene>
<dbReference type="Proteomes" id="UP001204851">
    <property type="component" value="Unassembled WGS sequence"/>
</dbReference>
<feature type="transmembrane region" description="Helical" evidence="2">
    <location>
        <begin position="64"/>
        <end position="81"/>
    </location>
</feature>
<protein>
    <submittedName>
        <fullName evidence="4">EamA family transporter</fullName>
    </submittedName>
</protein>
<proteinExistence type="predicted"/>
<feature type="transmembrane region" description="Helical" evidence="2">
    <location>
        <begin position="121"/>
        <end position="140"/>
    </location>
</feature>
<feature type="transmembrane region" description="Helical" evidence="2">
    <location>
        <begin position="152"/>
        <end position="172"/>
    </location>
</feature>
<feature type="region of interest" description="Disordered" evidence="1">
    <location>
        <begin position="1"/>
        <end position="24"/>
    </location>
</feature>
<dbReference type="RefSeq" id="WP_252772234.1">
    <property type="nucleotide sequence ID" value="NZ_JAMXMC010000019.1"/>
</dbReference>
<keyword evidence="2" id="KW-1133">Transmembrane helix</keyword>
<keyword evidence="2" id="KW-0812">Transmembrane</keyword>
<feature type="transmembrane region" description="Helical" evidence="2">
    <location>
        <begin position="178"/>
        <end position="198"/>
    </location>
</feature>
<name>A0ABT1BV76_9BURK</name>
<feature type="transmembrane region" description="Helical" evidence="2">
    <location>
        <begin position="41"/>
        <end position="58"/>
    </location>
</feature>
<comment type="caution">
    <text evidence="4">The sequence shown here is derived from an EMBL/GenBank/DDBJ whole genome shotgun (WGS) entry which is preliminary data.</text>
</comment>
<feature type="transmembrane region" description="Helical" evidence="2">
    <location>
        <begin position="93"/>
        <end position="115"/>
    </location>
</feature>
<evidence type="ECO:0000313" key="4">
    <source>
        <dbReference type="EMBL" id="MCO5979287.1"/>
    </source>
</evidence>
<evidence type="ECO:0000313" key="5">
    <source>
        <dbReference type="Proteomes" id="UP001204851"/>
    </source>
</evidence>
<dbReference type="EMBL" id="JAMXMC010000019">
    <property type="protein sequence ID" value="MCO5979287.1"/>
    <property type="molecule type" value="Genomic_DNA"/>
</dbReference>
<evidence type="ECO:0000259" key="3">
    <source>
        <dbReference type="Pfam" id="PF00892"/>
    </source>
</evidence>
<keyword evidence="5" id="KW-1185">Reference proteome</keyword>
<accession>A0ABT1BV76</accession>
<dbReference type="InterPro" id="IPR000620">
    <property type="entry name" value="EamA_dom"/>
</dbReference>
<evidence type="ECO:0000256" key="2">
    <source>
        <dbReference type="SAM" id="Phobius"/>
    </source>
</evidence>
<sequence>RATASAGRRRRSSRDPCPDPLTFNPRTPTESLVRLKGAGQLLAIAGLGLLLPLGHGVSTLDPVGVGWAAVAAVCWALYILFGKRVGHLHAGQSVAIGLTVAALTVVPVGVAQAGAVLLSPVVLGVGLCVAAISSAVPISLEMVALKRLPPQAFGIMISMEPAVAALLALGLLGEQLSGGQWLAIGLIMSASMGSAWSARRQPATVETGLPG</sequence>
<feature type="domain" description="EamA" evidence="3">
    <location>
        <begin position="64"/>
        <end position="192"/>
    </location>
</feature>